<evidence type="ECO:0008006" key="3">
    <source>
        <dbReference type="Google" id="ProtNLM"/>
    </source>
</evidence>
<sequence>MRFALGLFLIFIGIFIVLGYFSLGSLPNFIDNFTSTWPLILIFIGISLLSGIKGLKWLKYVNAILILGYLFFLLLWPTPISFTYQSGTRDLLTKGVLSQDTVVELNIDSSICTVNIEKVESPAENSAGVIEYEISAGDGFYVNENSQNNVVQYNIGIKHTWIQRGRNSLIIKLFPGILYRITLKGGVLKGNLDLSGIMLDSMMINAGVMDFDISVSEVYPMSLKAEGGVGKFRVFLPQEVKVQVDMNAGLKKLIMRNYEETTGSAGEKIIGNILAKVKSFLVFNTGILWLEFSN</sequence>
<name>A0A7C5DVI3_9BACT</name>
<accession>A0A7C5DVI3</accession>
<feature type="transmembrane region" description="Helical" evidence="1">
    <location>
        <begin position="5"/>
        <end position="23"/>
    </location>
</feature>
<comment type="caution">
    <text evidence="2">The sequence shown here is derived from an EMBL/GenBank/DDBJ whole genome shotgun (WGS) entry which is preliminary data.</text>
</comment>
<dbReference type="AlphaFoldDB" id="A0A7C5DVI3"/>
<keyword evidence="1" id="KW-0812">Transmembrane</keyword>
<feature type="transmembrane region" description="Helical" evidence="1">
    <location>
        <begin position="35"/>
        <end position="52"/>
    </location>
</feature>
<feature type="transmembrane region" description="Helical" evidence="1">
    <location>
        <begin position="57"/>
        <end position="76"/>
    </location>
</feature>
<keyword evidence="1" id="KW-0472">Membrane</keyword>
<organism evidence="2">
    <name type="scientific">Kosmotoga arenicorallina</name>
    <dbReference type="NCBI Taxonomy" id="688066"/>
    <lineage>
        <taxon>Bacteria</taxon>
        <taxon>Thermotogati</taxon>
        <taxon>Thermotogota</taxon>
        <taxon>Thermotogae</taxon>
        <taxon>Kosmotogales</taxon>
        <taxon>Kosmotogaceae</taxon>
        <taxon>Kosmotoga</taxon>
    </lineage>
</organism>
<evidence type="ECO:0000256" key="1">
    <source>
        <dbReference type="SAM" id="Phobius"/>
    </source>
</evidence>
<gene>
    <name evidence="2" type="ORF">ENL26_04050</name>
</gene>
<protein>
    <recommendedName>
        <fullName evidence="3">DUF5668 domain-containing protein</fullName>
    </recommendedName>
</protein>
<dbReference type="Proteomes" id="UP000886129">
    <property type="component" value="Unassembled WGS sequence"/>
</dbReference>
<proteinExistence type="predicted"/>
<evidence type="ECO:0000313" key="2">
    <source>
        <dbReference type="EMBL" id="HHF08917.1"/>
    </source>
</evidence>
<reference evidence="2" key="1">
    <citation type="journal article" date="2020" name="mSystems">
        <title>Genome- and Community-Level Interaction Insights into Carbon Utilization and Element Cycling Functions of Hydrothermarchaeota in Hydrothermal Sediment.</title>
        <authorList>
            <person name="Zhou Z."/>
            <person name="Liu Y."/>
            <person name="Xu W."/>
            <person name="Pan J."/>
            <person name="Luo Z.H."/>
            <person name="Li M."/>
        </authorList>
    </citation>
    <scope>NUCLEOTIDE SEQUENCE [LARGE SCALE GENOMIC DNA]</scope>
    <source>
        <strain evidence="2">HyVt-80</strain>
    </source>
</reference>
<keyword evidence="1" id="KW-1133">Transmembrane helix</keyword>
<dbReference type="EMBL" id="DRTH01000244">
    <property type="protein sequence ID" value="HHF08917.1"/>
    <property type="molecule type" value="Genomic_DNA"/>
</dbReference>